<evidence type="ECO:0000259" key="5">
    <source>
        <dbReference type="PROSITE" id="PS51007"/>
    </source>
</evidence>
<keyword evidence="1 4" id="KW-0349">Heme</keyword>
<feature type="domain" description="Cytochrome c" evidence="5">
    <location>
        <begin position="18"/>
        <end position="128"/>
    </location>
</feature>
<evidence type="ECO:0000256" key="4">
    <source>
        <dbReference type="PROSITE-ProRule" id="PRU00433"/>
    </source>
</evidence>
<evidence type="ECO:0000256" key="2">
    <source>
        <dbReference type="ARBA" id="ARBA00022723"/>
    </source>
</evidence>
<dbReference type="AlphaFoldDB" id="A0A0P1E2Y0"/>
<dbReference type="EMBL" id="CYPS01000023">
    <property type="protein sequence ID" value="CUH42594.1"/>
    <property type="molecule type" value="Genomic_DNA"/>
</dbReference>
<name>A0A0P1E2Y0_9RHOB</name>
<accession>A0A0P1E2Y0</accession>
<keyword evidence="7" id="KW-1185">Reference proteome</keyword>
<evidence type="ECO:0000256" key="1">
    <source>
        <dbReference type="ARBA" id="ARBA00022617"/>
    </source>
</evidence>
<keyword evidence="3 4" id="KW-0408">Iron</keyword>
<dbReference type="Gene3D" id="1.10.760.10">
    <property type="entry name" value="Cytochrome c-like domain"/>
    <property type="match status" value="1"/>
</dbReference>
<evidence type="ECO:0000256" key="3">
    <source>
        <dbReference type="ARBA" id="ARBA00023004"/>
    </source>
</evidence>
<sequence>MKYWLLLVPFVLMGTTIETTSAGKTLYMQNCVSCHGVDGKGDGPAAARLSTKPADLTKIAAQRDGMWPALEVMEILSGYSRNTLPREDMPVIVDILDHDMSEFDPGNGEPFLMPTKLIEIANYLETLQDPAPGSNLP</sequence>
<evidence type="ECO:0000313" key="7">
    <source>
        <dbReference type="Proteomes" id="UP000050786"/>
    </source>
</evidence>
<dbReference type="GO" id="GO:0009055">
    <property type="term" value="F:electron transfer activity"/>
    <property type="evidence" value="ECO:0007669"/>
    <property type="project" value="InterPro"/>
</dbReference>
<dbReference type="InterPro" id="IPR009056">
    <property type="entry name" value="Cyt_c-like_dom"/>
</dbReference>
<proteinExistence type="predicted"/>
<dbReference type="SUPFAM" id="SSF46626">
    <property type="entry name" value="Cytochrome c"/>
    <property type="match status" value="1"/>
</dbReference>
<dbReference type="PROSITE" id="PS51007">
    <property type="entry name" value="CYTC"/>
    <property type="match status" value="1"/>
</dbReference>
<protein>
    <submittedName>
        <fullName evidence="6">Cytochrome c, mono-and diheme variants</fullName>
    </submittedName>
</protein>
<dbReference type="RefSeq" id="WP_058272673.1">
    <property type="nucleotide sequence ID" value="NZ_CYPS01000023.1"/>
</dbReference>
<dbReference type="InterPro" id="IPR036909">
    <property type="entry name" value="Cyt_c-like_dom_sf"/>
</dbReference>
<dbReference type="GO" id="GO:0020037">
    <property type="term" value="F:heme binding"/>
    <property type="evidence" value="ECO:0007669"/>
    <property type="project" value="InterPro"/>
</dbReference>
<gene>
    <name evidence="6" type="ORF">RUM4293_01482</name>
</gene>
<organism evidence="6 7">
    <name type="scientific">Ruegeria atlantica</name>
    <dbReference type="NCBI Taxonomy" id="81569"/>
    <lineage>
        <taxon>Bacteria</taxon>
        <taxon>Pseudomonadati</taxon>
        <taxon>Pseudomonadota</taxon>
        <taxon>Alphaproteobacteria</taxon>
        <taxon>Rhodobacterales</taxon>
        <taxon>Roseobacteraceae</taxon>
        <taxon>Ruegeria</taxon>
    </lineage>
</organism>
<dbReference type="Pfam" id="PF00034">
    <property type="entry name" value="Cytochrom_C"/>
    <property type="match status" value="1"/>
</dbReference>
<reference evidence="7" key="1">
    <citation type="submission" date="2015-09" db="EMBL/GenBank/DDBJ databases">
        <authorList>
            <person name="Rodrigo-Torres L."/>
            <person name="Arahal D.R."/>
        </authorList>
    </citation>
    <scope>NUCLEOTIDE SEQUENCE [LARGE SCALE GENOMIC DNA]</scope>
    <source>
        <strain evidence="7">CECT 4293</strain>
    </source>
</reference>
<dbReference type="GO" id="GO:0046872">
    <property type="term" value="F:metal ion binding"/>
    <property type="evidence" value="ECO:0007669"/>
    <property type="project" value="UniProtKB-KW"/>
</dbReference>
<evidence type="ECO:0000313" key="6">
    <source>
        <dbReference type="EMBL" id="CUH42594.1"/>
    </source>
</evidence>
<keyword evidence="2 4" id="KW-0479">Metal-binding</keyword>
<dbReference type="Proteomes" id="UP000050786">
    <property type="component" value="Unassembled WGS sequence"/>
</dbReference>